<keyword evidence="2" id="KW-1185">Reference proteome</keyword>
<dbReference type="InterPro" id="IPR008969">
    <property type="entry name" value="CarboxyPept-like_regulatory"/>
</dbReference>
<dbReference type="Gene3D" id="2.60.40.1120">
    <property type="entry name" value="Carboxypeptidase-like, regulatory domain"/>
    <property type="match status" value="1"/>
</dbReference>
<dbReference type="SUPFAM" id="SSF56935">
    <property type="entry name" value="Porins"/>
    <property type="match status" value="1"/>
</dbReference>
<organism evidence="1 2">
    <name type="scientific">Aquimarina addita</name>
    <dbReference type="NCBI Taxonomy" id="870485"/>
    <lineage>
        <taxon>Bacteria</taxon>
        <taxon>Pseudomonadati</taxon>
        <taxon>Bacteroidota</taxon>
        <taxon>Flavobacteriia</taxon>
        <taxon>Flavobacteriales</taxon>
        <taxon>Flavobacteriaceae</taxon>
        <taxon>Aquimarina</taxon>
    </lineage>
</organism>
<reference evidence="2" key="1">
    <citation type="journal article" date="2019" name="Int. J. Syst. Evol. Microbiol.">
        <title>The Global Catalogue of Microorganisms (GCM) 10K type strain sequencing project: providing services to taxonomists for standard genome sequencing and annotation.</title>
        <authorList>
            <consortium name="The Broad Institute Genomics Platform"/>
            <consortium name="The Broad Institute Genome Sequencing Center for Infectious Disease"/>
            <person name="Wu L."/>
            <person name="Ma J."/>
        </authorList>
    </citation>
    <scope>NUCLEOTIDE SEQUENCE [LARGE SCALE GENOMIC DNA]</scope>
    <source>
        <strain evidence="2">JCM 17106</strain>
    </source>
</reference>
<gene>
    <name evidence="1" type="ORF">GCM10022393_32350</name>
</gene>
<evidence type="ECO:0000313" key="1">
    <source>
        <dbReference type="EMBL" id="GAA3515890.1"/>
    </source>
</evidence>
<protein>
    <submittedName>
        <fullName evidence="1">Carboxypeptidase-like regulatory domain-containing protein</fullName>
    </submittedName>
</protein>
<dbReference type="Pfam" id="PF13715">
    <property type="entry name" value="CarbopepD_reg_2"/>
    <property type="match status" value="1"/>
</dbReference>
<sequence length="880" mass="101038">MLKIFNLFILLFIASYSHAQYEIKGKILSSETNPVSFATLQLLNSTNKIIAYAITNQKGEYSIQFTHPGSFIIKVTHISFVPLQEPITIDKEDYVITKSFTVLENAQSLDEVVLAIEPKVMKIQNDTITYNLKKLTDGRENNLAEIIKKLPGVRITGSGQITVNGKVIKKLLIDGEELFKKQHRSTAESITSEMIEGIRYLDKFKDFGNIKGFDNKQMRALDISIKDEFKNRITGDIKMQGGHKDKALAHANVYQLGGQLKIGMIADWNNLGKQSITSYEYQELTSTIEAEDFSSMNENELPDEDAPRFFDPTTDISSRENLFAAISFIYKPSDTFKFSLLNLASNTNQKQQFFIKRTFFENEDLFLDENRNIQSNFFINTTIANLGYQPDDQIFINYKINYSPRKTNEDIKIALINQDKNTNYLQNTSNQGYLLDQQLSIVSRIGYKTLFKWSALATIQKNNDNLDIFSNEPFLGLDFDNDTALFQFKNRNTQRFGYELQTDTKFKNSKLRCYQGIFFNKDNFTSIVGQRNSFSTSVYTDRTNSYIGALYKGKITQKLEYTVDIAYKYLFFKRFELDMDTYFIAPKFYIDYDLSTSKRFDFEYSYDIDIPDSPVFNNASVIQDYFTLQAPSDIKQNAIFASHSFRVSFSKFNSTTGSNFIAFGNYNYAPEFLSLNSSVDTNNTLNTSNIIATNKHQIIIGANINRRIKKLKSNIFINTTGFFSESKNQISLQENLEKTLQFQQKAGMYSGYRKGINYSIGIDYEITQYNATLNTIKTNSTIIKPYLYLTGSLFAKKLLWSFGAEYATFTTDVTNTNFFDLKPSITYLLSKTWKVILEGSNILNMNSAEITDNVNTSNYTERRISNTLEGYAIIGIYYRM</sequence>
<proteinExistence type="predicted"/>
<dbReference type="RefSeq" id="WP_344929209.1">
    <property type="nucleotide sequence ID" value="NZ_BAABCW010000015.1"/>
</dbReference>
<accession>A0ABP6UP14</accession>
<dbReference type="SUPFAM" id="SSF49464">
    <property type="entry name" value="Carboxypeptidase regulatory domain-like"/>
    <property type="match status" value="1"/>
</dbReference>
<evidence type="ECO:0000313" key="2">
    <source>
        <dbReference type="Proteomes" id="UP001500459"/>
    </source>
</evidence>
<comment type="caution">
    <text evidence="1">The sequence shown here is derived from an EMBL/GenBank/DDBJ whole genome shotgun (WGS) entry which is preliminary data.</text>
</comment>
<dbReference type="EMBL" id="BAABCW010000015">
    <property type="protein sequence ID" value="GAA3515890.1"/>
    <property type="molecule type" value="Genomic_DNA"/>
</dbReference>
<dbReference type="Proteomes" id="UP001500459">
    <property type="component" value="Unassembled WGS sequence"/>
</dbReference>
<name>A0ABP6UP14_9FLAO</name>